<evidence type="ECO:0000256" key="1">
    <source>
        <dbReference type="ARBA" id="ARBA00022603"/>
    </source>
</evidence>
<dbReference type="EMBL" id="FOAW01000022">
    <property type="protein sequence ID" value="SEM08898.1"/>
    <property type="molecule type" value="Genomic_DNA"/>
</dbReference>
<organism evidence="4 5">
    <name type="scientific">Rhodococcus maanshanensis</name>
    <dbReference type="NCBI Taxonomy" id="183556"/>
    <lineage>
        <taxon>Bacteria</taxon>
        <taxon>Bacillati</taxon>
        <taxon>Actinomycetota</taxon>
        <taxon>Actinomycetes</taxon>
        <taxon>Mycobacteriales</taxon>
        <taxon>Nocardiaceae</taxon>
        <taxon>Rhodococcus</taxon>
    </lineage>
</organism>
<accession>A0A1H7VJB1</accession>
<keyword evidence="3" id="KW-0949">S-adenosyl-L-methionine</keyword>
<dbReference type="OrthoDB" id="4524249at2"/>
<dbReference type="SUPFAM" id="SSF53335">
    <property type="entry name" value="S-adenosyl-L-methionine-dependent methyltransferases"/>
    <property type="match status" value="1"/>
</dbReference>
<dbReference type="PROSITE" id="PS51682">
    <property type="entry name" value="SAM_OMT_I"/>
    <property type="match status" value="1"/>
</dbReference>
<keyword evidence="1 4" id="KW-0489">Methyltransferase</keyword>
<dbReference type="CDD" id="cd02440">
    <property type="entry name" value="AdoMet_MTases"/>
    <property type="match status" value="1"/>
</dbReference>
<dbReference type="InterPro" id="IPR002935">
    <property type="entry name" value="SAM_O-MeTrfase"/>
</dbReference>
<dbReference type="RefSeq" id="WP_083576931.1">
    <property type="nucleotide sequence ID" value="NZ_FOAW01000022.1"/>
</dbReference>
<sequence>MTSRSAALATFAAAFVGAAVIANRLAGKPVPFLRWSVIRFALGARRLLGEGQVGDGREEALAAHVTATARRGDIDDVIRVIDDFAHTRSFLMNVGDEKGEILDAAVRRARPALLLELGTYCGYSALRMARVMPPDATVCTVEINPANAAIARRIWEHAGVGERITSVVGSIGDGGTTVARLRDEYGIDTGTVDFVFIDHLKSAYLPDLLRIVDEGWLHPGSLVVADNVRFPGAPDYLAYMRSEEGGRWRSKEHYTHVEYQRVLRDLVLESEFCDDLAGR</sequence>
<evidence type="ECO:0000256" key="2">
    <source>
        <dbReference type="ARBA" id="ARBA00022679"/>
    </source>
</evidence>
<protein>
    <submittedName>
        <fullName evidence="4">Catechol O-methyltransferase</fullName>
    </submittedName>
</protein>
<evidence type="ECO:0000313" key="4">
    <source>
        <dbReference type="EMBL" id="SEM08898.1"/>
    </source>
</evidence>
<dbReference type="GO" id="GO:0008171">
    <property type="term" value="F:O-methyltransferase activity"/>
    <property type="evidence" value="ECO:0007669"/>
    <property type="project" value="InterPro"/>
</dbReference>
<reference evidence="5" key="1">
    <citation type="submission" date="2016-10" db="EMBL/GenBank/DDBJ databases">
        <authorList>
            <person name="Varghese N."/>
            <person name="Submissions S."/>
        </authorList>
    </citation>
    <scope>NUCLEOTIDE SEQUENCE [LARGE SCALE GENOMIC DNA]</scope>
    <source>
        <strain evidence="5">DSM 44675</strain>
    </source>
</reference>
<evidence type="ECO:0000313" key="5">
    <source>
        <dbReference type="Proteomes" id="UP000198677"/>
    </source>
</evidence>
<evidence type="ECO:0000256" key="3">
    <source>
        <dbReference type="ARBA" id="ARBA00022691"/>
    </source>
</evidence>
<dbReference type="GO" id="GO:0032259">
    <property type="term" value="P:methylation"/>
    <property type="evidence" value="ECO:0007669"/>
    <property type="project" value="UniProtKB-KW"/>
</dbReference>
<dbReference type="Gene3D" id="3.40.50.150">
    <property type="entry name" value="Vaccinia Virus protein VP39"/>
    <property type="match status" value="1"/>
</dbReference>
<name>A0A1H7VJB1_9NOCA</name>
<proteinExistence type="predicted"/>
<gene>
    <name evidence="4" type="ORF">SAMN05444583_12223</name>
</gene>
<dbReference type="Pfam" id="PF01596">
    <property type="entry name" value="Methyltransf_3"/>
    <property type="match status" value="1"/>
</dbReference>
<dbReference type="FunFam" id="3.40.50.150:FF:000054">
    <property type="entry name" value="Catechol O-methyltransferase"/>
    <property type="match status" value="1"/>
</dbReference>
<keyword evidence="5" id="KW-1185">Reference proteome</keyword>
<dbReference type="AlphaFoldDB" id="A0A1H7VJB1"/>
<dbReference type="InterPro" id="IPR029063">
    <property type="entry name" value="SAM-dependent_MTases_sf"/>
</dbReference>
<dbReference type="Proteomes" id="UP000198677">
    <property type="component" value="Unassembled WGS sequence"/>
</dbReference>
<keyword evidence="2 4" id="KW-0808">Transferase</keyword>
<dbReference type="PANTHER" id="PTHR43836">
    <property type="entry name" value="CATECHOL O-METHYLTRANSFERASE 1-RELATED"/>
    <property type="match status" value="1"/>
</dbReference>
<dbReference type="PANTHER" id="PTHR43836:SF2">
    <property type="entry name" value="CATECHOL O-METHYLTRANSFERASE 1-RELATED"/>
    <property type="match status" value="1"/>
</dbReference>